<evidence type="ECO:0000256" key="6">
    <source>
        <dbReference type="ARBA" id="ARBA00023170"/>
    </source>
</evidence>
<dbReference type="PANTHER" id="PTHR23037">
    <property type="entry name" value="CYTOKINE RECEPTOR"/>
    <property type="match status" value="1"/>
</dbReference>
<dbReference type="STRING" id="7918.ENSLOCP00000002986"/>
<evidence type="ECO:0000256" key="1">
    <source>
        <dbReference type="ARBA" id="ARBA00004479"/>
    </source>
</evidence>
<sequence length="256" mass="29585">MLTHAQYSVTLLYKSDEKFENRTCDTFTNKEEKVVGCHSRISSANPRIYLRINASGTDFYKIYIFRFFPRDIEKMDPPQNIKASIESGSLKIKWNQPHVLSITNNNSACFQYELKLNDSKNVQIQTIHERTSYNLSIIDAMRTYLLKLRGKKSDICYTNNIWSDWSTIVVLKPEGRNKLNSLVIALIVLGIPSVLLAVLLIFRCQRVLEKLFPPIPSPIIKNKNVLEKDTFFKTDAPKYIEEITIVVEDSSEDDRL</sequence>
<proteinExistence type="predicted"/>
<keyword evidence="6" id="KW-0675">Receptor</keyword>
<evidence type="ECO:0000256" key="7">
    <source>
        <dbReference type="ARBA" id="ARBA00023180"/>
    </source>
</evidence>
<evidence type="ECO:0000256" key="2">
    <source>
        <dbReference type="ARBA" id="ARBA00022692"/>
    </source>
</evidence>
<dbReference type="InParanoid" id="W5M3M8"/>
<protein>
    <submittedName>
        <fullName evidence="10">Interleukin-5 receptor subunit alpha-like</fullName>
    </submittedName>
</protein>
<keyword evidence="3" id="KW-0732">Signal</keyword>
<dbReference type="OrthoDB" id="9835959at2759"/>
<evidence type="ECO:0000259" key="9">
    <source>
        <dbReference type="PROSITE" id="PS50853"/>
    </source>
</evidence>
<dbReference type="HOGENOM" id="CLU_1085713_0_0_1"/>
<evidence type="ECO:0000313" key="11">
    <source>
        <dbReference type="Proteomes" id="UP000018468"/>
    </source>
</evidence>
<evidence type="ECO:0000256" key="3">
    <source>
        <dbReference type="ARBA" id="ARBA00022729"/>
    </source>
</evidence>
<feature type="domain" description="Fibronectin type-III" evidence="9">
    <location>
        <begin position="77"/>
        <end position="174"/>
    </location>
</feature>
<keyword evidence="11" id="KW-1185">Reference proteome</keyword>
<evidence type="ECO:0000256" key="8">
    <source>
        <dbReference type="SAM" id="Phobius"/>
    </source>
</evidence>
<reference evidence="11" key="1">
    <citation type="submission" date="2011-12" db="EMBL/GenBank/DDBJ databases">
        <title>The Draft Genome of Lepisosteus oculatus.</title>
        <authorList>
            <consortium name="The Broad Institute Genome Assembly &amp; Analysis Group"/>
            <consortium name="Computational R&amp;D Group"/>
            <consortium name="and Sequencing Platform"/>
            <person name="Di Palma F."/>
            <person name="Alfoldi J."/>
            <person name="Johnson J."/>
            <person name="Berlin A."/>
            <person name="Gnerre S."/>
            <person name="Jaffe D."/>
            <person name="MacCallum I."/>
            <person name="Young S."/>
            <person name="Walker B.J."/>
            <person name="Lander E.S."/>
            <person name="Lindblad-Toh K."/>
        </authorList>
    </citation>
    <scope>NUCLEOTIDE SEQUENCE [LARGE SCALE GENOMIC DNA]</scope>
</reference>
<dbReference type="EMBL" id="AHAT01025058">
    <property type="status" value="NOT_ANNOTATED_CDS"/>
    <property type="molecule type" value="Genomic_DNA"/>
</dbReference>
<keyword evidence="5 8" id="KW-0472">Membrane</keyword>
<dbReference type="eggNOG" id="ENOG502S9A7">
    <property type="taxonomic scope" value="Eukaryota"/>
</dbReference>
<dbReference type="Proteomes" id="UP000018468">
    <property type="component" value="Linkage group LG17"/>
</dbReference>
<dbReference type="InterPro" id="IPR003961">
    <property type="entry name" value="FN3_dom"/>
</dbReference>
<keyword evidence="4 8" id="KW-1133">Transmembrane helix</keyword>
<dbReference type="PROSITE" id="PS50853">
    <property type="entry name" value="FN3"/>
    <property type="match status" value="1"/>
</dbReference>
<accession>W5M3M8</accession>
<comment type="subcellular location">
    <subcellularLocation>
        <location evidence="1">Membrane</location>
        <topology evidence="1">Single-pass type I membrane protein</topology>
    </subcellularLocation>
</comment>
<dbReference type="PANTHER" id="PTHR23037:SF46">
    <property type="entry name" value="INTERLEUKIN 5 RECEPTOR SUBUNIT ALPHA"/>
    <property type="match status" value="1"/>
</dbReference>
<dbReference type="GeneID" id="107079415"/>
<dbReference type="InterPro" id="IPR013783">
    <property type="entry name" value="Ig-like_fold"/>
</dbReference>
<evidence type="ECO:0000256" key="5">
    <source>
        <dbReference type="ARBA" id="ARBA00023136"/>
    </source>
</evidence>
<dbReference type="KEGG" id="loc:107079415"/>
<dbReference type="Bgee" id="ENSLOCG00000002545">
    <property type="expression patterns" value="Expressed in bone element and 12 other cell types or tissues"/>
</dbReference>
<keyword evidence="2 8" id="KW-0812">Transmembrane</keyword>
<keyword evidence="7" id="KW-0325">Glycoprotein</keyword>
<evidence type="ECO:0000256" key="4">
    <source>
        <dbReference type="ARBA" id="ARBA00022989"/>
    </source>
</evidence>
<dbReference type="SUPFAM" id="SSF49265">
    <property type="entry name" value="Fibronectin type III"/>
    <property type="match status" value="1"/>
</dbReference>
<dbReference type="GO" id="GO:0016020">
    <property type="term" value="C:membrane"/>
    <property type="evidence" value="ECO:0007669"/>
    <property type="project" value="UniProtKB-SubCell"/>
</dbReference>
<feature type="transmembrane region" description="Helical" evidence="8">
    <location>
        <begin position="182"/>
        <end position="202"/>
    </location>
</feature>
<reference evidence="10" key="3">
    <citation type="submission" date="2025-09" db="UniProtKB">
        <authorList>
            <consortium name="Ensembl"/>
        </authorList>
    </citation>
    <scope>IDENTIFICATION</scope>
</reference>
<name>W5M3M8_LEPOC</name>
<dbReference type="AlphaFoldDB" id="W5M3M8"/>
<organism evidence="10 11">
    <name type="scientific">Lepisosteus oculatus</name>
    <name type="common">Spotted gar</name>
    <dbReference type="NCBI Taxonomy" id="7918"/>
    <lineage>
        <taxon>Eukaryota</taxon>
        <taxon>Metazoa</taxon>
        <taxon>Chordata</taxon>
        <taxon>Craniata</taxon>
        <taxon>Vertebrata</taxon>
        <taxon>Euteleostomi</taxon>
        <taxon>Actinopterygii</taxon>
        <taxon>Neopterygii</taxon>
        <taxon>Holostei</taxon>
        <taxon>Semionotiformes</taxon>
        <taxon>Lepisosteidae</taxon>
        <taxon>Lepisosteus</taxon>
    </lineage>
</organism>
<dbReference type="GeneTree" id="ENSGT00740000116835"/>
<dbReference type="Ensembl" id="ENSLOCT00000002992.1">
    <property type="protein sequence ID" value="ENSLOCP00000002986.1"/>
    <property type="gene ID" value="ENSLOCG00000002545.1"/>
</dbReference>
<dbReference type="InterPro" id="IPR036116">
    <property type="entry name" value="FN3_sf"/>
</dbReference>
<dbReference type="Gene3D" id="2.60.40.10">
    <property type="entry name" value="Immunoglobulins"/>
    <property type="match status" value="1"/>
</dbReference>
<evidence type="ECO:0000313" key="10">
    <source>
        <dbReference type="Ensembl" id="ENSLOCP00000002986.1"/>
    </source>
</evidence>
<reference evidence="10" key="2">
    <citation type="submission" date="2025-08" db="UniProtKB">
        <authorList>
            <consortium name="Ensembl"/>
        </authorList>
    </citation>
    <scope>IDENTIFICATION</scope>
</reference>